<gene>
    <name evidence="1" type="ORF">NCS57_00740300</name>
</gene>
<keyword evidence="2" id="KW-1185">Reference proteome</keyword>
<organism evidence="1 2">
    <name type="scientific">Fusarium keratoplasticum</name>
    <dbReference type="NCBI Taxonomy" id="1328300"/>
    <lineage>
        <taxon>Eukaryota</taxon>
        <taxon>Fungi</taxon>
        <taxon>Dikarya</taxon>
        <taxon>Ascomycota</taxon>
        <taxon>Pezizomycotina</taxon>
        <taxon>Sordariomycetes</taxon>
        <taxon>Hypocreomycetidae</taxon>
        <taxon>Hypocreales</taxon>
        <taxon>Nectriaceae</taxon>
        <taxon>Fusarium</taxon>
        <taxon>Fusarium solani species complex</taxon>
    </lineage>
</organism>
<reference evidence="1" key="1">
    <citation type="submission" date="2022-06" db="EMBL/GenBank/DDBJ databases">
        <title>Fusarium solani species complex genomes reveal bases of compartmentalisation and animal pathogenesis.</title>
        <authorList>
            <person name="Tsai I.J."/>
        </authorList>
    </citation>
    <scope>NUCLEOTIDE SEQUENCE</scope>
    <source>
        <strain evidence="1">Fu6.1</strain>
    </source>
</reference>
<protein>
    <submittedName>
        <fullName evidence="1">Cupin-5 domain-containing protein</fullName>
    </submittedName>
</protein>
<evidence type="ECO:0000313" key="2">
    <source>
        <dbReference type="Proteomes" id="UP001065298"/>
    </source>
</evidence>
<dbReference type="EMBL" id="CM046507">
    <property type="protein sequence ID" value="KAI8669260.1"/>
    <property type="molecule type" value="Genomic_DNA"/>
</dbReference>
<accession>A0ACC0QY13</accession>
<dbReference type="Proteomes" id="UP001065298">
    <property type="component" value="Chromosome 5"/>
</dbReference>
<evidence type="ECO:0000313" key="1">
    <source>
        <dbReference type="EMBL" id="KAI8669260.1"/>
    </source>
</evidence>
<proteinExistence type="predicted"/>
<name>A0ACC0QY13_9HYPO</name>
<comment type="caution">
    <text evidence="1">The sequence shown here is derived from an EMBL/GenBank/DDBJ whole genome shotgun (WGS) entry which is preliminary data.</text>
</comment>
<sequence>MRGDHYLPPQQFLLLQNHSTDKMGEYIPEEPDLGALKPSFTGSPEPETPGTNALIRTLSLIPHMEGGYFQQTDEDPTTIPSPYPSEALSAQTTALAGPPREGFDINTRRLSTTIFYLLTPCRPQGNFHRNRSRVIHTLHRGRGRYVLIHPDGRVEAFIVGHAVEQGERIQWVVEGNVWKASYLLPSKATAGETQHGEGLLISETVVPGFEYCDHEFLSKQAMKRLLPEDQARELDWLVRESDDKPQNSTDPELPVSSDEGTRIAESIPEIKSMAPDGHGVEPLSVGSA</sequence>